<protein>
    <submittedName>
        <fullName evidence="2">Uncharacterized protein</fullName>
    </submittedName>
</protein>
<dbReference type="Proteomes" id="UP000324222">
    <property type="component" value="Unassembled WGS sequence"/>
</dbReference>
<evidence type="ECO:0000256" key="1">
    <source>
        <dbReference type="SAM" id="MobiDB-lite"/>
    </source>
</evidence>
<gene>
    <name evidence="2" type="ORF">E2C01_043294</name>
</gene>
<feature type="region of interest" description="Disordered" evidence="1">
    <location>
        <begin position="1"/>
        <end position="35"/>
    </location>
</feature>
<dbReference type="AlphaFoldDB" id="A0A5B7FSL0"/>
<reference evidence="2 3" key="1">
    <citation type="submission" date="2019-05" db="EMBL/GenBank/DDBJ databases">
        <title>Another draft genome of Portunus trituberculatus and its Hox gene families provides insights of decapod evolution.</title>
        <authorList>
            <person name="Jeong J.-H."/>
            <person name="Song I."/>
            <person name="Kim S."/>
            <person name="Choi T."/>
            <person name="Kim D."/>
            <person name="Ryu S."/>
            <person name="Kim W."/>
        </authorList>
    </citation>
    <scope>NUCLEOTIDE SEQUENCE [LARGE SCALE GENOMIC DNA]</scope>
    <source>
        <tissue evidence="2">Muscle</tissue>
    </source>
</reference>
<evidence type="ECO:0000313" key="3">
    <source>
        <dbReference type="Proteomes" id="UP000324222"/>
    </source>
</evidence>
<organism evidence="2 3">
    <name type="scientific">Portunus trituberculatus</name>
    <name type="common">Swimming crab</name>
    <name type="synonym">Neptunus trituberculatus</name>
    <dbReference type="NCBI Taxonomy" id="210409"/>
    <lineage>
        <taxon>Eukaryota</taxon>
        <taxon>Metazoa</taxon>
        <taxon>Ecdysozoa</taxon>
        <taxon>Arthropoda</taxon>
        <taxon>Crustacea</taxon>
        <taxon>Multicrustacea</taxon>
        <taxon>Malacostraca</taxon>
        <taxon>Eumalacostraca</taxon>
        <taxon>Eucarida</taxon>
        <taxon>Decapoda</taxon>
        <taxon>Pleocyemata</taxon>
        <taxon>Brachyura</taxon>
        <taxon>Eubrachyura</taxon>
        <taxon>Portunoidea</taxon>
        <taxon>Portunidae</taxon>
        <taxon>Portuninae</taxon>
        <taxon>Portunus</taxon>
    </lineage>
</organism>
<dbReference type="EMBL" id="VSRR010008907">
    <property type="protein sequence ID" value="MPC49492.1"/>
    <property type="molecule type" value="Genomic_DNA"/>
</dbReference>
<keyword evidence="3" id="KW-1185">Reference proteome</keyword>
<name>A0A5B7FSL0_PORTR</name>
<accession>A0A5B7FSL0</accession>
<feature type="compositionally biased region" description="Basic and acidic residues" evidence="1">
    <location>
        <begin position="25"/>
        <end position="35"/>
    </location>
</feature>
<evidence type="ECO:0000313" key="2">
    <source>
        <dbReference type="EMBL" id="MPC49492.1"/>
    </source>
</evidence>
<sequence length="35" mass="3842">MRRVLHTKTDKTVVQKLAVGGTRKTGGDDSERLTS</sequence>
<proteinExistence type="predicted"/>
<comment type="caution">
    <text evidence="2">The sequence shown here is derived from an EMBL/GenBank/DDBJ whole genome shotgun (WGS) entry which is preliminary data.</text>
</comment>